<protein>
    <submittedName>
        <fullName evidence="1">Uncharacterized protein</fullName>
    </submittedName>
</protein>
<evidence type="ECO:0000313" key="1">
    <source>
        <dbReference type="EMBL" id="PXY17484.1"/>
    </source>
</evidence>
<proteinExistence type="predicted"/>
<comment type="caution">
    <text evidence="1">The sequence shown here is derived from an EMBL/GenBank/DDBJ whole genome shotgun (WGS) entry which is preliminary data.</text>
</comment>
<reference evidence="1 2" key="1">
    <citation type="submission" date="2016-07" db="EMBL/GenBank/DDBJ databases">
        <title>Draft genome sequence of Prauserella sp. YIM 121212, isolated from alkaline soil.</title>
        <authorList>
            <person name="Ruckert C."/>
            <person name="Albersmeier A."/>
            <person name="Jiang C.-L."/>
            <person name="Jiang Y."/>
            <person name="Kalinowski J."/>
            <person name="Schneider O."/>
            <person name="Winkler A."/>
            <person name="Zotchev S.B."/>
        </authorList>
    </citation>
    <scope>NUCLEOTIDE SEQUENCE [LARGE SCALE GENOMIC DNA]</scope>
    <source>
        <strain evidence="1 2">YIM 121212</strain>
    </source>
</reference>
<gene>
    <name evidence="1" type="ORF">BA062_37510</name>
</gene>
<dbReference type="EMBL" id="MASU01000027">
    <property type="protein sequence ID" value="PXY17484.1"/>
    <property type="molecule type" value="Genomic_DNA"/>
</dbReference>
<accession>A0A318L8Z7</accession>
<sequence>MWQMLTASIGSTDLPVSFRCGVIALRLPQRKSIPSVKWVLGSLISAVGGGGVLVHGRPPKETQLAWLI</sequence>
<name>A0A318L8Z7_9PSEU</name>
<keyword evidence="2" id="KW-1185">Reference proteome</keyword>
<dbReference type="Proteomes" id="UP000247892">
    <property type="component" value="Unassembled WGS sequence"/>
</dbReference>
<evidence type="ECO:0000313" key="2">
    <source>
        <dbReference type="Proteomes" id="UP000247892"/>
    </source>
</evidence>
<organism evidence="1 2">
    <name type="scientific">Prauserella flavalba</name>
    <dbReference type="NCBI Taxonomy" id="1477506"/>
    <lineage>
        <taxon>Bacteria</taxon>
        <taxon>Bacillati</taxon>
        <taxon>Actinomycetota</taxon>
        <taxon>Actinomycetes</taxon>
        <taxon>Pseudonocardiales</taxon>
        <taxon>Pseudonocardiaceae</taxon>
        <taxon>Prauserella</taxon>
    </lineage>
</organism>
<dbReference type="AlphaFoldDB" id="A0A318L8Z7"/>